<name>A0A6J0MHP0_RAPSA</name>
<dbReference type="SMART" id="SM00679">
    <property type="entry name" value="CTNS"/>
    <property type="match status" value="2"/>
</dbReference>
<dbReference type="Gene3D" id="1.20.1280.290">
    <property type="match status" value="2"/>
</dbReference>
<evidence type="ECO:0000313" key="7">
    <source>
        <dbReference type="Proteomes" id="UP000504610"/>
    </source>
</evidence>
<reference evidence="7" key="1">
    <citation type="journal article" date="2019" name="Database">
        <title>The radish genome database (RadishGD): an integrated information resource for radish genomics.</title>
        <authorList>
            <person name="Yu H.J."/>
            <person name="Baek S."/>
            <person name="Lee Y.J."/>
            <person name="Cho A."/>
            <person name="Mun J.H."/>
        </authorList>
    </citation>
    <scope>NUCLEOTIDE SEQUENCE [LARGE SCALE GENOMIC DNA]</scope>
    <source>
        <strain evidence="7">cv. WK10039</strain>
    </source>
</reference>
<dbReference type="Pfam" id="PF04193">
    <property type="entry name" value="PQ-loop"/>
    <property type="match status" value="2"/>
</dbReference>
<protein>
    <recommendedName>
        <fullName evidence="5">Mannose-P-dolichol utilization defect 1 protein homolog</fullName>
    </recommendedName>
</protein>
<keyword evidence="3 5" id="KW-1133">Transmembrane helix</keyword>
<dbReference type="PANTHER" id="PTHR12226:SF4">
    <property type="entry name" value="MANNOSE-P-DOLICHOL UTILIZATION DEFECT 1 PROTEIN HOMOLOG 1"/>
    <property type="match status" value="1"/>
</dbReference>
<evidence type="ECO:0000256" key="2">
    <source>
        <dbReference type="ARBA" id="ARBA00022692"/>
    </source>
</evidence>
<dbReference type="GO" id="GO:0016020">
    <property type="term" value="C:membrane"/>
    <property type="evidence" value="ECO:0007669"/>
    <property type="project" value="UniProtKB-SubCell"/>
</dbReference>
<evidence type="ECO:0000256" key="3">
    <source>
        <dbReference type="ARBA" id="ARBA00022989"/>
    </source>
</evidence>
<dbReference type="RefSeq" id="XP_018472005.2">
    <property type="nucleotide sequence ID" value="XM_018616503.2"/>
</dbReference>
<feature type="transmembrane region" description="Helical" evidence="6">
    <location>
        <begin position="204"/>
        <end position="228"/>
    </location>
</feature>
<evidence type="ECO:0000256" key="1">
    <source>
        <dbReference type="ARBA" id="ARBA00004141"/>
    </source>
</evidence>
<feature type="transmembrane region" description="Helical" evidence="6">
    <location>
        <begin position="98"/>
        <end position="116"/>
    </location>
</feature>
<evidence type="ECO:0000256" key="6">
    <source>
        <dbReference type="SAM" id="Phobius"/>
    </source>
</evidence>
<reference evidence="8" key="2">
    <citation type="submission" date="2025-08" db="UniProtKB">
        <authorList>
            <consortium name="RefSeq"/>
        </authorList>
    </citation>
    <scope>IDENTIFICATION</scope>
    <source>
        <tissue evidence="8">Leaf</tissue>
    </source>
</reference>
<dbReference type="Proteomes" id="UP000504610">
    <property type="component" value="Chromosome 2"/>
</dbReference>
<keyword evidence="4 5" id="KW-0472">Membrane</keyword>
<proteinExistence type="inferred from homology"/>
<dbReference type="OrthoDB" id="271506at2759"/>
<dbReference type="InterPro" id="IPR006603">
    <property type="entry name" value="PQ-loop_rpt"/>
</dbReference>
<dbReference type="PANTHER" id="PTHR12226">
    <property type="entry name" value="MANNOSE-P-DOLICHOL UTILIZATION DEFECT 1 LEC35 -RELATED"/>
    <property type="match status" value="1"/>
</dbReference>
<dbReference type="InterPro" id="IPR016817">
    <property type="entry name" value="MannP-dilichol_defect-1"/>
</dbReference>
<feature type="transmembrane region" description="Helical" evidence="6">
    <location>
        <begin position="29"/>
        <end position="48"/>
    </location>
</feature>
<evidence type="ECO:0000256" key="5">
    <source>
        <dbReference type="PIRNR" id="PIRNR023381"/>
    </source>
</evidence>
<keyword evidence="2 5" id="KW-0812">Transmembrane</keyword>
<dbReference type="AlphaFoldDB" id="A0A6J0MHP0"/>
<evidence type="ECO:0000256" key="4">
    <source>
        <dbReference type="ARBA" id="ARBA00023136"/>
    </source>
</evidence>
<evidence type="ECO:0000313" key="8">
    <source>
        <dbReference type="RefSeq" id="XP_018472005.2"/>
    </source>
</evidence>
<dbReference type="PIRSF" id="PIRSF023381">
    <property type="entry name" value="MannP-dilichol_defect-1p"/>
    <property type="match status" value="1"/>
</dbReference>
<dbReference type="GeneID" id="108843325"/>
<keyword evidence="7" id="KW-1185">Reference proteome</keyword>
<feature type="transmembrane region" description="Helical" evidence="6">
    <location>
        <begin position="68"/>
        <end position="86"/>
    </location>
</feature>
<comment type="similarity">
    <text evidence="5">Belongs to the MPDU1 (TC 2.A.43.3) family.</text>
</comment>
<sequence>MEKAMDYLGIDLLCATDSLRHGHFPAKDCLFPLLTNLLSYFLVAASMTVKLPQIMKIVDKKSVRGLSVTAFELEVVGYTISLAYCLHKKLPFSSFGELAFLLVQALILMGCIYHYSKPLSVSTWVRAVVYFALTPALFAGKIDGFVFEALYASKHLIFLSARVPQIWKNFGSKSTGQLSFLTCLMNLGGSMARVFTSVQVNAPFSMVVGVVLAVFTNGIIMSQILLYWRRGEGKQVNDKKLS</sequence>
<organism evidence="7 8">
    <name type="scientific">Raphanus sativus</name>
    <name type="common">Radish</name>
    <name type="synonym">Raphanus raphanistrum var. sativus</name>
    <dbReference type="NCBI Taxonomy" id="3726"/>
    <lineage>
        <taxon>Eukaryota</taxon>
        <taxon>Viridiplantae</taxon>
        <taxon>Streptophyta</taxon>
        <taxon>Embryophyta</taxon>
        <taxon>Tracheophyta</taxon>
        <taxon>Spermatophyta</taxon>
        <taxon>Magnoliopsida</taxon>
        <taxon>eudicotyledons</taxon>
        <taxon>Gunneridae</taxon>
        <taxon>Pentapetalae</taxon>
        <taxon>rosids</taxon>
        <taxon>malvids</taxon>
        <taxon>Brassicales</taxon>
        <taxon>Brassicaceae</taxon>
        <taxon>Brassiceae</taxon>
        <taxon>Raphanus</taxon>
    </lineage>
</organism>
<dbReference type="KEGG" id="rsz:108843325"/>
<comment type="subcellular location">
    <subcellularLocation>
        <location evidence="1 5">Membrane</location>
        <topology evidence="1 5">Multi-pass membrane protein</topology>
    </subcellularLocation>
</comment>
<feature type="transmembrane region" description="Helical" evidence="6">
    <location>
        <begin position="128"/>
        <end position="152"/>
    </location>
</feature>
<gene>
    <name evidence="8" type="primary">LOC108843325</name>
</gene>
<accession>A0A6J0MHP0</accession>